<dbReference type="GO" id="GO:0000976">
    <property type="term" value="F:transcription cis-regulatory region binding"/>
    <property type="evidence" value="ECO:0007669"/>
    <property type="project" value="TreeGrafter"/>
</dbReference>
<dbReference type="SUPFAM" id="SSF53822">
    <property type="entry name" value="Periplasmic binding protein-like I"/>
    <property type="match status" value="1"/>
</dbReference>
<organism evidence="5 6">
    <name type="scientific">Microbulbifer okhotskensis</name>
    <dbReference type="NCBI Taxonomy" id="2926617"/>
    <lineage>
        <taxon>Bacteria</taxon>
        <taxon>Pseudomonadati</taxon>
        <taxon>Pseudomonadota</taxon>
        <taxon>Gammaproteobacteria</taxon>
        <taxon>Cellvibrionales</taxon>
        <taxon>Microbulbiferaceae</taxon>
        <taxon>Microbulbifer</taxon>
    </lineage>
</organism>
<dbReference type="PANTHER" id="PTHR30146:SF120">
    <property type="entry name" value="ALANINE RACEMASE"/>
    <property type="match status" value="1"/>
</dbReference>
<protein>
    <submittedName>
        <fullName evidence="5">Substrate-binding domain-containing protein</fullName>
    </submittedName>
</protein>
<feature type="domain" description="Transcriptional regulator LacI/GalR-like sensor" evidence="4">
    <location>
        <begin position="1"/>
        <end position="66"/>
    </location>
</feature>
<sequence>MAARDRIALVAIKAVQAYGHKVPEDLAMVGFDDISITPFYTPPLTPVRQDTRRTEELTAEKGMPLSGAQTADPQVLPAGLALRSPRLPVAHWALE</sequence>
<dbReference type="InterPro" id="IPR046335">
    <property type="entry name" value="LacI/GalR-like_sensor"/>
</dbReference>
<evidence type="ECO:0000259" key="4">
    <source>
        <dbReference type="Pfam" id="PF13377"/>
    </source>
</evidence>
<accession>A0A9X2ERC9</accession>
<evidence type="ECO:0000256" key="1">
    <source>
        <dbReference type="ARBA" id="ARBA00023015"/>
    </source>
</evidence>
<evidence type="ECO:0000256" key="2">
    <source>
        <dbReference type="ARBA" id="ARBA00023125"/>
    </source>
</evidence>
<dbReference type="InterPro" id="IPR028082">
    <property type="entry name" value="Peripla_BP_I"/>
</dbReference>
<evidence type="ECO:0000256" key="3">
    <source>
        <dbReference type="ARBA" id="ARBA00023163"/>
    </source>
</evidence>
<reference evidence="5" key="1">
    <citation type="journal article" date="2022" name="Arch. Microbiol.">
        <title>Microbulbifer okhotskensis sp. nov., isolated from a deep bottom sediment of the Okhotsk Sea.</title>
        <authorList>
            <person name="Romanenko L."/>
            <person name="Kurilenko V."/>
            <person name="Otstavnykh N."/>
            <person name="Velansky P."/>
            <person name="Isaeva M."/>
            <person name="Mikhailov V."/>
        </authorList>
    </citation>
    <scope>NUCLEOTIDE SEQUENCE</scope>
    <source>
        <strain evidence="5">OS29</strain>
    </source>
</reference>
<evidence type="ECO:0000313" key="5">
    <source>
        <dbReference type="EMBL" id="MCO1336962.1"/>
    </source>
</evidence>
<keyword evidence="6" id="KW-1185">Reference proteome</keyword>
<comment type="caution">
    <text evidence="5">The sequence shown here is derived from an EMBL/GenBank/DDBJ whole genome shotgun (WGS) entry which is preliminary data.</text>
</comment>
<dbReference type="Proteomes" id="UP001139028">
    <property type="component" value="Unassembled WGS sequence"/>
</dbReference>
<keyword evidence="2" id="KW-0238">DNA-binding</keyword>
<evidence type="ECO:0000313" key="6">
    <source>
        <dbReference type="Proteomes" id="UP001139028"/>
    </source>
</evidence>
<dbReference type="AlphaFoldDB" id="A0A9X2ERC9"/>
<dbReference type="PANTHER" id="PTHR30146">
    <property type="entry name" value="LACI-RELATED TRANSCRIPTIONAL REPRESSOR"/>
    <property type="match status" value="1"/>
</dbReference>
<dbReference type="GO" id="GO:0003700">
    <property type="term" value="F:DNA-binding transcription factor activity"/>
    <property type="evidence" value="ECO:0007669"/>
    <property type="project" value="TreeGrafter"/>
</dbReference>
<gene>
    <name evidence="5" type="ORF">MO867_21790</name>
</gene>
<keyword evidence="1" id="KW-0805">Transcription regulation</keyword>
<name>A0A9X2ERC9_9GAMM</name>
<dbReference type="EMBL" id="JALBWM010000256">
    <property type="protein sequence ID" value="MCO1336962.1"/>
    <property type="molecule type" value="Genomic_DNA"/>
</dbReference>
<dbReference type="Pfam" id="PF13377">
    <property type="entry name" value="Peripla_BP_3"/>
    <property type="match status" value="1"/>
</dbReference>
<keyword evidence="3" id="KW-0804">Transcription</keyword>
<proteinExistence type="predicted"/>
<dbReference type="Gene3D" id="3.40.50.2300">
    <property type="match status" value="2"/>
</dbReference>
<dbReference type="RefSeq" id="WP_252473071.1">
    <property type="nucleotide sequence ID" value="NZ_JALBWM010000256.1"/>
</dbReference>